<dbReference type="InterPro" id="IPR041363">
    <property type="entry name" value="LID"/>
</dbReference>
<dbReference type="GO" id="GO:0030274">
    <property type="term" value="F:LIM domain binding"/>
    <property type="evidence" value="ECO:0007669"/>
    <property type="project" value="UniProtKB-UniRule"/>
</dbReference>
<protein>
    <submittedName>
        <fullName evidence="5">LIM domain-binding protein 2</fullName>
    </submittedName>
</protein>
<sequence>MSLHKEAQQQDPVLLVQLSKNITRQGLTNSTRNYLLLCVILESIQELMSRHKAYALSPRDCLKTTLFQKWQRLVAPPETQRPPSKRRKRISSAAIVEGRGILVEKKKNISSGPPNFTFASQDVMVVGKPSLMGGKFVGENEGLIARLENTQSDASTAASCGSSVNDLEDNEDRTSNPITSVPSTAVDHHLQLGLGTHQLVLHLLNAPAFKNYSLKLRKDFLSF</sequence>
<dbReference type="EMBL" id="BGPR01010950">
    <property type="protein sequence ID" value="GBN48843.1"/>
    <property type="molecule type" value="Genomic_DNA"/>
</dbReference>
<dbReference type="EMBL" id="BGPR01010949">
    <property type="protein sequence ID" value="GBN48840.1"/>
    <property type="molecule type" value="Genomic_DNA"/>
</dbReference>
<evidence type="ECO:0000259" key="4">
    <source>
        <dbReference type="PROSITE" id="PS51957"/>
    </source>
</evidence>
<dbReference type="PROSITE" id="PS51957">
    <property type="entry name" value="LID"/>
    <property type="match status" value="1"/>
</dbReference>
<evidence type="ECO:0000256" key="1">
    <source>
        <dbReference type="ARBA" id="ARBA00006928"/>
    </source>
</evidence>
<evidence type="ECO:0000256" key="2">
    <source>
        <dbReference type="PROSITE-ProRule" id="PRU01302"/>
    </source>
</evidence>
<dbReference type="InterPro" id="IPR029005">
    <property type="entry name" value="LIM-bd/SEUSS"/>
</dbReference>
<comment type="caution">
    <text evidence="5">The sequence shown here is derived from an EMBL/GenBank/DDBJ whole genome shotgun (WGS) entry which is preliminary data.</text>
</comment>
<dbReference type="AlphaFoldDB" id="A0A4Y2PEB3"/>
<feature type="region of interest" description="Disordered" evidence="3">
    <location>
        <begin position="155"/>
        <end position="180"/>
    </location>
</feature>
<proteinExistence type="inferred from homology"/>
<feature type="compositionally biased region" description="Polar residues" evidence="3">
    <location>
        <begin position="155"/>
        <end position="165"/>
    </location>
</feature>
<reference evidence="5 7" key="1">
    <citation type="journal article" date="2019" name="Sci. Rep.">
        <title>Orb-weaving spider Araneus ventricosus genome elucidates the spidroin gene catalogue.</title>
        <authorList>
            <person name="Kono N."/>
            <person name="Nakamura H."/>
            <person name="Ohtoshi R."/>
            <person name="Moran D.A.P."/>
            <person name="Shinohara A."/>
            <person name="Yoshida Y."/>
            <person name="Fujiwara M."/>
            <person name="Mori M."/>
            <person name="Tomita M."/>
            <person name="Arakawa K."/>
        </authorList>
    </citation>
    <scope>NUCLEOTIDE SEQUENCE [LARGE SCALE GENOMIC DNA]</scope>
</reference>
<evidence type="ECO:0000313" key="6">
    <source>
        <dbReference type="EMBL" id="GBN48843.1"/>
    </source>
</evidence>
<evidence type="ECO:0000313" key="5">
    <source>
        <dbReference type="EMBL" id="GBN48840.1"/>
    </source>
</evidence>
<dbReference type="Proteomes" id="UP000499080">
    <property type="component" value="Unassembled WGS sequence"/>
</dbReference>
<organism evidence="5 7">
    <name type="scientific">Araneus ventricosus</name>
    <name type="common">Orbweaver spider</name>
    <name type="synonym">Epeira ventricosa</name>
    <dbReference type="NCBI Taxonomy" id="182803"/>
    <lineage>
        <taxon>Eukaryota</taxon>
        <taxon>Metazoa</taxon>
        <taxon>Ecdysozoa</taxon>
        <taxon>Arthropoda</taxon>
        <taxon>Chelicerata</taxon>
        <taxon>Arachnida</taxon>
        <taxon>Araneae</taxon>
        <taxon>Araneomorphae</taxon>
        <taxon>Entelegynae</taxon>
        <taxon>Araneoidea</taxon>
        <taxon>Araneidae</taxon>
        <taxon>Araneus</taxon>
    </lineage>
</organism>
<keyword evidence="7" id="KW-1185">Reference proteome</keyword>
<evidence type="ECO:0000313" key="7">
    <source>
        <dbReference type="Proteomes" id="UP000499080"/>
    </source>
</evidence>
<dbReference type="OrthoDB" id="774557at2759"/>
<dbReference type="PANTHER" id="PTHR10378">
    <property type="entry name" value="LIM DOMAIN-BINDING PROTEIN"/>
    <property type="match status" value="1"/>
</dbReference>
<dbReference type="Pfam" id="PF17916">
    <property type="entry name" value="LID"/>
    <property type="match status" value="1"/>
</dbReference>
<name>A0A4Y2PEB3_ARAVE</name>
<comment type="similarity">
    <text evidence="1 2">Belongs to the LDB family.</text>
</comment>
<gene>
    <name evidence="5" type="primary">LDB2_8</name>
    <name evidence="6" type="synonym">LDB2_7</name>
    <name evidence="6" type="ORF">AVEN_102195_1</name>
    <name evidence="5" type="ORF">AVEN_106162_1</name>
</gene>
<accession>A0A4Y2PEB3</accession>
<evidence type="ECO:0000256" key="3">
    <source>
        <dbReference type="SAM" id="MobiDB-lite"/>
    </source>
</evidence>
<feature type="domain" description="LIM interaction" evidence="4">
    <location>
        <begin position="122"/>
        <end position="161"/>
    </location>
</feature>